<feature type="transmembrane region" description="Helical" evidence="1">
    <location>
        <begin position="383"/>
        <end position="405"/>
    </location>
</feature>
<feature type="transmembrane region" description="Helical" evidence="1">
    <location>
        <begin position="307"/>
        <end position="328"/>
    </location>
</feature>
<keyword evidence="1" id="KW-1133">Transmembrane helix</keyword>
<feature type="transmembrane region" description="Helical" evidence="1">
    <location>
        <begin position="148"/>
        <end position="167"/>
    </location>
</feature>
<evidence type="ECO:0000313" key="3">
    <source>
        <dbReference type="Proteomes" id="UP000218181"/>
    </source>
</evidence>
<dbReference type="AlphaFoldDB" id="A0A2A5RJC5"/>
<feature type="transmembrane region" description="Helical" evidence="1">
    <location>
        <begin position="16"/>
        <end position="34"/>
    </location>
</feature>
<feature type="transmembrane region" description="Helical" evidence="1">
    <location>
        <begin position="340"/>
        <end position="363"/>
    </location>
</feature>
<keyword evidence="3" id="KW-1185">Reference proteome</keyword>
<reference evidence="2 3" key="1">
    <citation type="submission" date="2014-12" db="EMBL/GenBank/DDBJ databases">
        <title>Draft genome sequences of 10 type strains of Lactococcus.</title>
        <authorList>
            <person name="Sun Z."/>
            <person name="Zhong Z."/>
            <person name="Liu W."/>
            <person name="Zhang W."/>
            <person name="Zhang H."/>
        </authorList>
    </citation>
    <scope>NUCLEOTIDE SEQUENCE [LARGE SCALE GENOMIC DNA]</scope>
    <source>
        <strain evidence="2 3">JCM 16395</strain>
    </source>
</reference>
<name>A0A2A5RJC5_9LACT</name>
<sequence length="425" mass="48889">MELKNLNRLTWQKSKTIIVSLGMLLILFSMVVGFNSTNYWQKNQNYLKSGQARADYNSYLQKETKIESEINKKYHSQKDYQKALDYGYSKGSNSIIGFNSKTGKYEISKDSFKHFYGYIYDKLFTDSSLGSLISSGYIFTTSVIYKNFTYLSLIFLIAGFLISFLDYRTNFNTMLFSSGFSRKDILKSKIKTSLFPLIGFAIVGIAINLGLLYAVFSTRYFNSPFNKVIFYQLCIIFVAIAYYFLGYLSGLIFGRVLPAILTIIGFVIGLEMIQANLWDTYLGLNHIKSNEYNINSLFTQFDTFSKWSLLCSLILLLIIGLFFTIQFLYEKLSLEEHGNFILFSNLRLPLSLTAALFAAYALAGNLGLSEQYNSVDLIWTMKYNVLPGILIFFITFAIFMSLNNYKKIDDLFSRITNKSLRRQKN</sequence>
<keyword evidence="1" id="KW-0812">Transmembrane</keyword>
<accession>A0A2A5RJC5</accession>
<feature type="transmembrane region" description="Helical" evidence="1">
    <location>
        <begin position="228"/>
        <end position="245"/>
    </location>
</feature>
<proteinExistence type="predicted"/>
<keyword evidence="1" id="KW-0472">Membrane</keyword>
<evidence type="ECO:0000313" key="2">
    <source>
        <dbReference type="EMBL" id="PCR99231.1"/>
    </source>
</evidence>
<protein>
    <submittedName>
        <fullName evidence="2">Uncharacterized protein</fullName>
    </submittedName>
</protein>
<feature type="transmembrane region" description="Helical" evidence="1">
    <location>
        <begin position="194"/>
        <end position="216"/>
    </location>
</feature>
<dbReference type="EMBL" id="JXJU01000010">
    <property type="protein sequence ID" value="PCR99231.1"/>
    <property type="molecule type" value="Genomic_DNA"/>
</dbReference>
<dbReference type="Proteomes" id="UP000218181">
    <property type="component" value="Unassembled WGS sequence"/>
</dbReference>
<gene>
    <name evidence="2" type="ORF">RT41_GL000422</name>
</gene>
<evidence type="ECO:0000256" key="1">
    <source>
        <dbReference type="SAM" id="Phobius"/>
    </source>
</evidence>
<comment type="caution">
    <text evidence="2">The sequence shown here is derived from an EMBL/GenBank/DDBJ whole genome shotgun (WGS) entry which is preliminary data.</text>
</comment>
<dbReference type="RefSeq" id="WP_096818823.1">
    <property type="nucleotide sequence ID" value="NZ_JXJU01000010.1"/>
</dbReference>
<organism evidence="2 3">
    <name type="scientific">Lactococcus fujiensis JCM 16395</name>
    <dbReference type="NCBI Taxonomy" id="1291764"/>
    <lineage>
        <taxon>Bacteria</taxon>
        <taxon>Bacillati</taxon>
        <taxon>Bacillota</taxon>
        <taxon>Bacilli</taxon>
        <taxon>Lactobacillales</taxon>
        <taxon>Streptococcaceae</taxon>
        <taxon>Lactococcus</taxon>
    </lineage>
</organism>
<feature type="transmembrane region" description="Helical" evidence="1">
    <location>
        <begin position="252"/>
        <end position="273"/>
    </location>
</feature>
<dbReference type="OrthoDB" id="2199746at2"/>